<sequence precursor="true">MPAFVDSRPLRFLLTLLSALATSASAWSQEQELIPPSEAYQYVVVDSGEALEIDWAIEDGYYLYKNKLSFESGTDGVRLADYTLPEGLHHEDEFFGVQQVYRDRFFVTIPYEADSPRPDLATLVIRSQGCADIGICFPPQVWNAEVELVSATAGASNQAGALSSPFGNTGGLGDFLPVDEAFRPYLLPIDGNTVELSWQVAPGYYLYKDKISARTSSDKVQLGRIDLPAGEEKTDEYFGTTEVYHNDVFARLPLARATPEPMTLQVDVSYQGCADGGICFPPVTRTLSVELPQATATQTLSAPGDSGSGMVSEQDRLAALIGNASILAVIATFFGAGLLLAFTPCVLPMIPILSGIIAGDGDKVSPARGFSLALSYVMGMALIYTAAGIVAAAIGVQLQAVFNAPWVLSLFAALFVVLALGMFGLFDLQMPSAIQSRLAGVSGKQKSGTIIGAFVMGALSSLIVTACVAPPLVATLTVIGQTGDMLRGGTALFALSLGMGAPLLAVGASAGRLLPSAGPWMVAIKNAFGFMMLGLAVWMLSRILPGSVTLALTGVLVFMAGVWLGGLTTLPPGASDTQKLAKGSGLLAVIYGAALLLGALAGGNDPVRPLAGIGFASGAAVEEEHGLAFQRVKSVADLERELDKAAANGKTAMLDFYADWCVSCIEMEKYTFTDPTVQQALADTVLLQADVTANDAEDQALLQHFGVFGPPTIIFFDSNGLQRNGFEVVGYMKAAQFSEHVRQAVGAASALTAQTTTSD</sequence>
<feature type="transmembrane region" description="Helical" evidence="18">
    <location>
        <begin position="550"/>
        <end position="571"/>
    </location>
</feature>
<evidence type="ECO:0000256" key="6">
    <source>
        <dbReference type="ARBA" id="ARBA00022692"/>
    </source>
</evidence>
<evidence type="ECO:0000256" key="16">
    <source>
        <dbReference type="ARBA" id="ARBA00047388"/>
    </source>
</evidence>
<evidence type="ECO:0000256" key="8">
    <source>
        <dbReference type="ARBA" id="ARBA00022748"/>
    </source>
</evidence>
<evidence type="ECO:0000256" key="1">
    <source>
        <dbReference type="ARBA" id="ARBA00004429"/>
    </source>
</evidence>
<evidence type="ECO:0000256" key="7">
    <source>
        <dbReference type="ARBA" id="ARBA00022729"/>
    </source>
</evidence>
<feature type="transmembrane region" description="Helical" evidence="18">
    <location>
        <begin position="449"/>
        <end position="472"/>
    </location>
</feature>
<dbReference type="Proteomes" id="UP000092695">
    <property type="component" value="Chromosome"/>
</dbReference>
<evidence type="ECO:0000256" key="17">
    <source>
        <dbReference type="ARBA" id="ARBA00047804"/>
    </source>
</evidence>
<dbReference type="InterPro" id="IPR028250">
    <property type="entry name" value="DsbDN"/>
</dbReference>
<feature type="transmembrane region" description="Helical" evidence="18">
    <location>
        <begin position="583"/>
        <end position="603"/>
    </location>
</feature>
<keyword evidence="6 18" id="KW-0812">Transmembrane</keyword>
<keyword evidence="8 18" id="KW-0201">Cytochrome c-type biogenesis</keyword>
<evidence type="ECO:0000256" key="3">
    <source>
        <dbReference type="ARBA" id="ARBA00022448"/>
    </source>
</evidence>
<evidence type="ECO:0000256" key="12">
    <source>
        <dbReference type="ARBA" id="ARBA00023027"/>
    </source>
</evidence>
<dbReference type="Pfam" id="PF11412">
    <property type="entry name" value="DsbD_N"/>
    <property type="match status" value="2"/>
</dbReference>
<keyword evidence="10 18" id="KW-1133">Transmembrane helix</keyword>
<evidence type="ECO:0000256" key="4">
    <source>
        <dbReference type="ARBA" id="ARBA00022475"/>
    </source>
</evidence>
<dbReference type="GO" id="GO:0045454">
    <property type="term" value="P:cell redox homeostasis"/>
    <property type="evidence" value="ECO:0007669"/>
    <property type="project" value="TreeGrafter"/>
</dbReference>
<keyword evidence="4 18" id="KW-1003">Cell membrane</keyword>
<dbReference type="InterPro" id="IPR003834">
    <property type="entry name" value="Cyt_c_assmbl_TM_dom"/>
</dbReference>
<evidence type="ECO:0000313" key="21">
    <source>
        <dbReference type="Proteomes" id="UP000092695"/>
    </source>
</evidence>
<dbReference type="Pfam" id="PF13899">
    <property type="entry name" value="Thioredoxin_7"/>
    <property type="match status" value="1"/>
</dbReference>
<feature type="transmembrane region" description="Helical" evidence="18">
    <location>
        <begin position="492"/>
        <end position="514"/>
    </location>
</feature>
<dbReference type="SUPFAM" id="SSF74863">
    <property type="entry name" value="Thiol:disulfide interchange protein DsbD, N-terminal domain (DsbD-alpha)"/>
    <property type="match status" value="2"/>
</dbReference>
<organism evidence="20 21">
    <name type="scientific">Woeseia oceani</name>
    <dbReference type="NCBI Taxonomy" id="1548547"/>
    <lineage>
        <taxon>Bacteria</taxon>
        <taxon>Pseudomonadati</taxon>
        <taxon>Pseudomonadota</taxon>
        <taxon>Gammaproteobacteria</taxon>
        <taxon>Woeseiales</taxon>
        <taxon>Woeseiaceae</taxon>
        <taxon>Woeseia</taxon>
    </lineage>
</organism>
<evidence type="ECO:0000256" key="11">
    <source>
        <dbReference type="ARBA" id="ARBA00023002"/>
    </source>
</evidence>
<evidence type="ECO:0000256" key="15">
    <source>
        <dbReference type="ARBA" id="ARBA00023284"/>
    </source>
</evidence>
<dbReference type="InterPro" id="IPR013766">
    <property type="entry name" value="Thioredoxin_domain"/>
</dbReference>
<dbReference type="EC" id="1.8.1.8" evidence="18"/>
<feature type="transmembrane region" description="Helical" evidence="18">
    <location>
        <begin position="370"/>
        <end position="394"/>
    </location>
</feature>
<reference evidence="20 21" key="1">
    <citation type="submission" date="2016-06" db="EMBL/GenBank/DDBJ databases">
        <title>Complete genome sequence of a deep-branching marine Gamma Proteobacterium Woeseia oceani type strain XK5.</title>
        <authorList>
            <person name="Mu D."/>
            <person name="Du Z."/>
        </authorList>
    </citation>
    <scope>NUCLEOTIDE SEQUENCE [LARGE SCALE GENOMIC DNA]</scope>
    <source>
        <strain evidence="20 21">XK5</strain>
    </source>
</reference>
<dbReference type="PANTHER" id="PTHR32234:SF0">
    <property type="entry name" value="THIOL:DISULFIDE INTERCHANGE PROTEIN DSBD"/>
    <property type="match status" value="1"/>
</dbReference>
<name>A0A193LIE0_9GAMM</name>
<feature type="transmembrane region" description="Helical" evidence="18">
    <location>
        <begin position="526"/>
        <end position="544"/>
    </location>
</feature>
<comment type="function">
    <text evidence="18">Required to facilitate the formation of correct disulfide bonds in some periplasmic proteins and for the assembly of the periplasmic c-type cytochromes. Acts by transferring electrons from cytoplasmic thioredoxin to the periplasm. This transfer involves a cascade of disulfide bond formation and reduction steps.</text>
</comment>
<feature type="disulfide bond" description="Redox-active" evidence="18">
    <location>
        <begin position="661"/>
        <end position="664"/>
    </location>
</feature>
<evidence type="ECO:0000256" key="14">
    <source>
        <dbReference type="ARBA" id="ARBA00023157"/>
    </source>
</evidence>
<comment type="catalytic activity">
    <reaction evidence="16 18">
        <text>[protein]-dithiol + NAD(+) = [protein]-disulfide + NADH + H(+)</text>
        <dbReference type="Rhea" id="RHEA:18749"/>
        <dbReference type="Rhea" id="RHEA-COMP:10593"/>
        <dbReference type="Rhea" id="RHEA-COMP:10594"/>
        <dbReference type="ChEBI" id="CHEBI:15378"/>
        <dbReference type="ChEBI" id="CHEBI:29950"/>
        <dbReference type="ChEBI" id="CHEBI:50058"/>
        <dbReference type="ChEBI" id="CHEBI:57540"/>
        <dbReference type="ChEBI" id="CHEBI:57945"/>
        <dbReference type="EC" id="1.8.1.8"/>
    </reaction>
</comment>
<keyword evidence="12 18" id="KW-0520">NAD</keyword>
<dbReference type="CDD" id="cd02953">
    <property type="entry name" value="DsbDgamma"/>
    <property type="match status" value="1"/>
</dbReference>
<keyword evidence="9 18" id="KW-0249">Electron transport</keyword>
<dbReference type="PANTHER" id="PTHR32234">
    <property type="entry name" value="THIOL:DISULFIDE INTERCHANGE PROTEIN DSBD"/>
    <property type="match status" value="1"/>
</dbReference>
<dbReference type="AlphaFoldDB" id="A0A193LIE0"/>
<dbReference type="HAMAP" id="MF_00399">
    <property type="entry name" value="DbsD"/>
    <property type="match status" value="1"/>
</dbReference>
<dbReference type="InterPro" id="IPR022910">
    <property type="entry name" value="Thiol_diS_interchange_DbsD"/>
</dbReference>
<feature type="disulfide bond" description="Redox-active" evidence="18">
    <location>
        <begin position="273"/>
        <end position="279"/>
    </location>
</feature>
<dbReference type="NCBIfam" id="NF001419">
    <property type="entry name" value="PRK00293.1"/>
    <property type="match status" value="1"/>
</dbReference>
<keyword evidence="14 18" id="KW-1015">Disulfide bond</keyword>
<protein>
    <recommendedName>
        <fullName evidence="18">Thiol:disulfide interchange protein DsbD</fullName>
        <ecNumber evidence="18">1.8.1.8</ecNumber>
    </recommendedName>
    <alternativeName>
        <fullName evidence="18">Protein-disulfide reductase</fullName>
        <shortName evidence="18">Disulfide reductase</shortName>
    </alternativeName>
</protein>
<dbReference type="SUPFAM" id="SSF52833">
    <property type="entry name" value="Thioredoxin-like"/>
    <property type="match status" value="1"/>
</dbReference>
<evidence type="ECO:0000313" key="20">
    <source>
        <dbReference type="EMBL" id="ANO52285.1"/>
    </source>
</evidence>
<feature type="disulfide bond" description="Redox-active" evidence="18">
    <location>
        <begin position="345"/>
        <end position="467"/>
    </location>
</feature>
<feature type="chain" id="PRO_5009002608" description="Thiol:disulfide interchange protein DsbD" evidence="18">
    <location>
        <begin position="29"/>
        <end position="759"/>
    </location>
</feature>
<dbReference type="GO" id="GO:0047134">
    <property type="term" value="F:protein-disulfide reductase [NAD(P)H] activity"/>
    <property type="evidence" value="ECO:0007669"/>
    <property type="project" value="UniProtKB-UniRule"/>
</dbReference>
<gene>
    <name evidence="18" type="primary">dsbD</name>
    <name evidence="20" type="ORF">BA177_14790</name>
</gene>
<feature type="signal peptide" evidence="18">
    <location>
        <begin position="1"/>
        <end position="28"/>
    </location>
</feature>
<evidence type="ECO:0000256" key="10">
    <source>
        <dbReference type="ARBA" id="ARBA00022989"/>
    </source>
</evidence>
<dbReference type="Pfam" id="PF02683">
    <property type="entry name" value="DsbD_TM"/>
    <property type="match status" value="1"/>
</dbReference>
<evidence type="ECO:0000256" key="9">
    <source>
        <dbReference type="ARBA" id="ARBA00022982"/>
    </source>
</evidence>
<keyword evidence="15 18" id="KW-0676">Redox-active center</keyword>
<evidence type="ECO:0000259" key="19">
    <source>
        <dbReference type="PROSITE" id="PS51352"/>
    </source>
</evidence>
<dbReference type="EMBL" id="CP016268">
    <property type="protein sequence ID" value="ANO52285.1"/>
    <property type="molecule type" value="Genomic_DNA"/>
</dbReference>
<comment type="subcellular location">
    <subcellularLocation>
        <location evidence="1 18">Cell inner membrane</location>
        <topology evidence="1 18">Multi-pass membrane protein</topology>
    </subcellularLocation>
</comment>
<dbReference type="InterPro" id="IPR036249">
    <property type="entry name" value="Thioredoxin-like_sf"/>
</dbReference>
<dbReference type="Gene3D" id="2.60.40.1250">
    <property type="entry name" value="Thiol:disulfide interchange protein DsbD, N-terminal domain"/>
    <property type="match status" value="2"/>
</dbReference>
<dbReference type="KEGG" id="woc:BA177_14790"/>
<dbReference type="GO" id="GO:0017004">
    <property type="term" value="P:cytochrome complex assembly"/>
    <property type="evidence" value="ECO:0007669"/>
    <property type="project" value="UniProtKB-UniRule"/>
</dbReference>
<dbReference type="GO" id="GO:0005886">
    <property type="term" value="C:plasma membrane"/>
    <property type="evidence" value="ECO:0007669"/>
    <property type="project" value="UniProtKB-SubCell"/>
</dbReference>
<dbReference type="GO" id="GO:0009055">
    <property type="term" value="F:electron transfer activity"/>
    <property type="evidence" value="ECO:0007669"/>
    <property type="project" value="UniProtKB-UniRule"/>
</dbReference>
<evidence type="ECO:0000256" key="13">
    <source>
        <dbReference type="ARBA" id="ARBA00023136"/>
    </source>
</evidence>
<proteinExistence type="inferred from homology"/>
<keyword evidence="7 18" id="KW-0732">Signal</keyword>
<dbReference type="PROSITE" id="PS51352">
    <property type="entry name" value="THIOREDOXIN_2"/>
    <property type="match status" value="1"/>
</dbReference>
<dbReference type="STRING" id="1548547.BA177_14790"/>
<keyword evidence="5 18" id="KW-0997">Cell inner membrane</keyword>
<feature type="transmembrane region" description="Helical" evidence="18">
    <location>
        <begin position="406"/>
        <end position="428"/>
    </location>
</feature>
<evidence type="ECO:0000256" key="2">
    <source>
        <dbReference type="ARBA" id="ARBA00007241"/>
    </source>
</evidence>
<keyword evidence="3 18" id="KW-0813">Transport</keyword>
<keyword evidence="11 18" id="KW-0560">Oxidoreductase</keyword>
<dbReference type="Gene3D" id="3.40.30.10">
    <property type="entry name" value="Glutaredoxin"/>
    <property type="match status" value="1"/>
</dbReference>
<keyword evidence="21" id="KW-1185">Reference proteome</keyword>
<comment type="similarity">
    <text evidence="2 18">Belongs to the thioredoxin family. DsbD subfamily.</text>
</comment>
<accession>A0A193LIE0</accession>
<feature type="domain" description="Thioredoxin" evidence="19">
    <location>
        <begin position="599"/>
        <end position="746"/>
    </location>
</feature>
<feature type="transmembrane region" description="Helical" evidence="18">
    <location>
        <begin position="326"/>
        <end position="358"/>
    </location>
</feature>
<keyword evidence="13 18" id="KW-0472">Membrane</keyword>
<evidence type="ECO:0000256" key="5">
    <source>
        <dbReference type="ARBA" id="ARBA00022519"/>
    </source>
</evidence>
<dbReference type="InterPro" id="IPR036929">
    <property type="entry name" value="DsbDN_sf"/>
</dbReference>
<dbReference type="InterPro" id="IPR035671">
    <property type="entry name" value="DsbD_gamma"/>
</dbReference>
<comment type="catalytic activity">
    <reaction evidence="17 18">
        <text>[protein]-dithiol + NADP(+) = [protein]-disulfide + NADPH + H(+)</text>
        <dbReference type="Rhea" id="RHEA:18753"/>
        <dbReference type="Rhea" id="RHEA-COMP:10593"/>
        <dbReference type="Rhea" id="RHEA-COMP:10594"/>
        <dbReference type="ChEBI" id="CHEBI:15378"/>
        <dbReference type="ChEBI" id="CHEBI:29950"/>
        <dbReference type="ChEBI" id="CHEBI:50058"/>
        <dbReference type="ChEBI" id="CHEBI:57783"/>
        <dbReference type="ChEBI" id="CHEBI:58349"/>
        <dbReference type="EC" id="1.8.1.8"/>
    </reaction>
</comment>
<evidence type="ECO:0000256" key="18">
    <source>
        <dbReference type="HAMAP-Rule" id="MF_00399"/>
    </source>
</evidence>